<accession>A0A0B7BUY2</accession>
<feature type="non-terminal residue" evidence="1">
    <location>
        <position position="1"/>
    </location>
</feature>
<dbReference type="AlphaFoldDB" id="A0A0B7BUY2"/>
<dbReference type="EMBL" id="HACG01049953">
    <property type="protein sequence ID" value="CEK96818.1"/>
    <property type="molecule type" value="Transcribed_RNA"/>
</dbReference>
<evidence type="ECO:0000313" key="1">
    <source>
        <dbReference type="EMBL" id="CEK96818.1"/>
    </source>
</evidence>
<protein>
    <submittedName>
        <fullName evidence="1">Uncharacterized protein</fullName>
    </submittedName>
</protein>
<reference evidence="1" key="1">
    <citation type="submission" date="2014-12" db="EMBL/GenBank/DDBJ databases">
        <title>Insight into the proteome of Arion vulgaris.</title>
        <authorList>
            <person name="Aradska J."/>
            <person name="Bulat T."/>
            <person name="Smidak R."/>
            <person name="Sarate P."/>
            <person name="Gangsoo J."/>
            <person name="Sialana F."/>
            <person name="Bilban M."/>
            <person name="Lubec G."/>
        </authorList>
    </citation>
    <scope>NUCLEOTIDE SEQUENCE</scope>
    <source>
        <tissue evidence="1">Skin</tissue>
    </source>
</reference>
<name>A0A0B7BUY2_9EUPU</name>
<sequence length="58" mass="6819">LEHFGDNGLNSWKERTWKTEDVGWSDILVGQKIDVKTDKVHKGELWTDVIDYTYRHGT</sequence>
<proteinExistence type="predicted"/>
<organism evidence="1">
    <name type="scientific">Arion vulgaris</name>
    <dbReference type="NCBI Taxonomy" id="1028688"/>
    <lineage>
        <taxon>Eukaryota</taxon>
        <taxon>Metazoa</taxon>
        <taxon>Spiralia</taxon>
        <taxon>Lophotrochozoa</taxon>
        <taxon>Mollusca</taxon>
        <taxon>Gastropoda</taxon>
        <taxon>Heterobranchia</taxon>
        <taxon>Euthyneura</taxon>
        <taxon>Panpulmonata</taxon>
        <taxon>Eupulmonata</taxon>
        <taxon>Stylommatophora</taxon>
        <taxon>Helicina</taxon>
        <taxon>Arionoidea</taxon>
        <taxon>Arionidae</taxon>
        <taxon>Arion</taxon>
    </lineage>
</organism>
<gene>
    <name evidence="1" type="primary">ORF213568</name>
</gene>